<dbReference type="GO" id="GO:0090729">
    <property type="term" value="F:toxin activity"/>
    <property type="evidence" value="ECO:0007669"/>
    <property type="project" value="UniProtKB-KW"/>
</dbReference>
<keyword evidence="6 8" id="KW-0460">Magnesium</keyword>
<dbReference type="PANTHER" id="PTHR33653:SF1">
    <property type="entry name" value="RIBONUCLEASE VAPC2"/>
    <property type="match status" value="1"/>
</dbReference>
<comment type="cofactor">
    <cofactor evidence="1 8">
        <name>Mg(2+)</name>
        <dbReference type="ChEBI" id="CHEBI:18420"/>
    </cofactor>
</comment>
<dbReference type="InterPro" id="IPR029060">
    <property type="entry name" value="PIN-like_dom_sf"/>
</dbReference>
<feature type="binding site" evidence="8">
    <location>
        <position position="7"/>
    </location>
    <ligand>
        <name>Mg(2+)</name>
        <dbReference type="ChEBI" id="CHEBI:18420"/>
    </ligand>
</feature>
<keyword evidence="11" id="KW-1185">Reference proteome</keyword>
<evidence type="ECO:0000313" key="11">
    <source>
        <dbReference type="Proteomes" id="UP000245802"/>
    </source>
</evidence>
<dbReference type="Pfam" id="PF01850">
    <property type="entry name" value="PIN"/>
    <property type="match status" value="1"/>
</dbReference>
<dbReference type="InterPro" id="IPR050556">
    <property type="entry name" value="Type_II_TA_system_RNase"/>
</dbReference>
<dbReference type="HAMAP" id="MF_00265">
    <property type="entry name" value="VapC_Nob1"/>
    <property type="match status" value="1"/>
</dbReference>
<dbReference type="OrthoDB" id="9796690at2"/>
<evidence type="ECO:0000259" key="9">
    <source>
        <dbReference type="Pfam" id="PF01850"/>
    </source>
</evidence>
<feature type="binding site" evidence="8">
    <location>
        <position position="100"/>
    </location>
    <ligand>
        <name>Mg(2+)</name>
        <dbReference type="ChEBI" id="CHEBI:18420"/>
    </ligand>
</feature>
<evidence type="ECO:0000256" key="4">
    <source>
        <dbReference type="ARBA" id="ARBA00022723"/>
    </source>
</evidence>
<dbReference type="CDD" id="cd09881">
    <property type="entry name" value="PIN_VapC4-5_FitB-like"/>
    <property type="match status" value="1"/>
</dbReference>
<evidence type="ECO:0000256" key="5">
    <source>
        <dbReference type="ARBA" id="ARBA00022801"/>
    </source>
</evidence>
<dbReference type="SUPFAM" id="SSF88723">
    <property type="entry name" value="PIN domain-like"/>
    <property type="match status" value="1"/>
</dbReference>
<feature type="domain" description="PIN" evidence="9">
    <location>
        <begin position="4"/>
        <end position="127"/>
    </location>
</feature>
<dbReference type="PANTHER" id="PTHR33653">
    <property type="entry name" value="RIBONUCLEASE VAPC2"/>
    <property type="match status" value="1"/>
</dbReference>
<evidence type="ECO:0000256" key="8">
    <source>
        <dbReference type="HAMAP-Rule" id="MF_00265"/>
    </source>
</evidence>
<sequence length="138" mass="15165">MTRYLLDTGIAGLYIARRDPVYSRARDEVRRGNVIGICVSVLGELYYGAENSTSRERALRGLRAAQPSLRVWPYTNEAAEEYGRIAAELRRTGRPMQQIDIQIAAIALSLGNCTVVTTDSDLSAVPGLRVENWAAPAP</sequence>
<dbReference type="EC" id="3.1.-.-" evidence="8"/>
<keyword evidence="3 8" id="KW-0540">Nuclease</keyword>
<comment type="similarity">
    <text evidence="7 8">Belongs to the PINc/VapC protein family.</text>
</comment>
<keyword evidence="2 8" id="KW-1277">Toxin-antitoxin system</keyword>
<accession>A0A2Z3HDH8</accession>
<evidence type="ECO:0000256" key="2">
    <source>
        <dbReference type="ARBA" id="ARBA00022649"/>
    </source>
</evidence>
<dbReference type="KEGG" id="gog:C1280_32125"/>
<name>A0A2Z3HDH8_9BACT</name>
<dbReference type="InterPro" id="IPR022907">
    <property type="entry name" value="VapC_family"/>
</dbReference>
<evidence type="ECO:0000256" key="3">
    <source>
        <dbReference type="ARBA" id="ARBA00022722"/>
    </source>
</evidence>
<dbReference type="Proteomes" id="UP000245802">
    <property type="component" value="Chromosome"/>
</dbReference>
<dbReference type="InterPro" id="IPR002716">
    <property type="entry name" value="PIN_dom"/>
</dbReference>
<keyword evidence="8" id="KW-0800">Toxin</keyword>
<organism evidence="10 11">
    <name type="scientific">Gemmata obscuriglobus</name>
    <dbReference type="NCBI Taxonomy" id="114"/>
    <lineage>
        <taxon>Bacteria</taxon>
        <taxon>Pseudomonadati</taxon>
        <taxon>Planctomycetota</taxon>
        <taxon>Planctomycetia</taxon>
        <taxon>Gemmatales</taxon>
        <taxon>Gemmataceae</taxon>
        <taxon>Gemmata</taxon>
    </lineage>
</organism>
<dbReference type="EMBL" id="CP025958">
    <property type="protein sequence ID" value="AWM42482.1"/>
    <property type="molecule type" value="Genomic_DNA"/>
</dbReference>
<protein>
    <recommendedName>
        <fullName evidence="8">Ribonuclease VapC</fullName>
        <shortName evidence="8">RNase VapC</shortName>
        <ecNumber evidence="8">3.1.-.-</ecNumber>
    </recommendedName>
    <alternativeName>
        <fullName evidence="8">Toxin VapC</fullName>
    </alternativeName>
</protein>
<reference evidence="10 11" key="1">
    <citation type="submission" date="2018-01" db="EMBL/GenBank/DDBJ databases">
        <title>G. obscuriglobus.</title>
        <authorList>
            <person name="Franke J."/>
            <person name="Blomberg W."/>
            <person name="Selmecki A."/>
        </authorList>
    </citation>
    <scope>NUCLEOTIDE SEQUENCE [LARGE SCALE GENOMIC DNA]</scope>
    <source>
        <strain evidence="10 11">DSM 5831</strain>
    </source>
</reference>
<dbReference type="Gene3D" id="3.40.50.1010">
    <property type="entry name" value="5'-nuclease"/>
    <property type="match status" value="1"/>
</dbReference>
<dbReference type="GO" id="GO:0016787">
    <property type="term" value="F:hydrolase activity"/>
    <property type="evidence" value="ECO:0007669"/>
    <property type="project" value="UniProtKB-KW"/>
</dbReference>
<dbReference type="GO" id="GO:0004540">
    <property type="term" value="F:RNA nuclease activity"/>
    <property type="evidence" value="ECO:0007669"/>
    <property type="project" value="InterPro"/>
</dbReference>
<gene>
    <name evidence="8" type="primary">vapC</name>
    <name evidence="10" type="ORF">C1280_32125</name>
</gene>
<evidence type="ECO:0000256" key="1">
    <source>
        <dbReference type="ARBA" id="ARBA00001946"/>
    </source>
</evidence>
<comment type="function">
    <text evidence="8">Toxic component of a toxin-antitoxin (TA) system. An RNase.</text>
</comment>
<keyword evidence="4 8" id="KW-0479">Metal-binding</keyword>
<dbReference type="GO" id="GO:0000287">
    <property type="term" value="F:magnesium ion binding"/>
    <property type="evidence" value="ECO:0007669"/>
    <property type="project" value="UniProtKB-UniRule"/>
</dbReference>
<dbReference type="AlphaFoldDB" id="A0A2Z3HDH8"/>
<evidence type="ECO:0000256" key="7">
    <source>
        <dbReference type="ARBA" id="ARBA00038093"/>
    </source>
</evidence>
<evidence type="ECO:0000256" key="6">
    <source>
        <dbReference type="ARBA" id="ARBA00022842"/>
    </source>
</evidence>
<proteinExistence type="inferred from homology"/>
<keyword evidence="5 8" id="KW-0378">Hydrolase</keyword>
<evidence type="ECO:0000313" key="10">
    <source>
        <dbReference type="EMBL" id="AWM42482.1"/>
    </source>
</evidence>